<dbReference type="RefSeq" id="WP_160210759.1">
    <property type="nucleotide sequence ID" value="NZ_QXWZ01000031.1"/>
</dbReference>
<protein>
    <recommendedName>
        <fullName evidence="2">DUF6291 domain-containing protein</fullName>
    </recommendedName>
</protein>
<dbReference type="Pfam" id="PF19808">
    <property type="entry name" value="DUF6291"/>
    <property type="match status" value="1"/>
</dbReference>
<evidence type="ECO:0000259" key="2">
    <source>
        <dbReference type="Pfam" id="PF19808"/>
    </source>
</evidence>
<evidence type="ECO:0000313" key="4">
    <source>
        <dbReference type="Proteomes" id="UP000446348"/>
    </source>
</evidence>
<gene>
    <name evidence="3" type="ORF">D3Z39_14480</name>
</gene>
<dbReference type="EMBL" id="QXWZ01000031">
    <property type="protein sequence ID" value="NBI80049.1"/>
    <property type="molecule type" value="Genomic_DNA"/>
</dbReference>
<reference evidence="3 4" key="1">
    <citation type="submission" date="2018-08" db="EMBL/GenBank/DDBJ databases">
        <title>Murine metabolic-syndrome-specific gut microbial biobank.</title>
        <authorList>
            <person name="Liu C."/>
        </authorList>
    </citation>
    <scope>NUCLEOTIDE SEQUENCE [LARGE SCALE GENOMIC DNA]</scope>
    <source>
        <strain evidence="3 4">X69</strain>
    </source>
</reference>
<dbReference type="Proteomes" id="UP000446348">
    <property type="component" value="Unassembled WGS sequence"/>
</dbReference>
<sequence>MPQEKKSFILYHDYRQHLALLSDEECGRLFIALFDYAETKCVPELSGAVLMAFSFIKAQMDRDDARYEEKVEKRRNAGRQGGRPPKQTETPESTEKQEKAKKANGFSGKQTKAKKANGFSGKQTKAKKPDNVNDNDNVNVTDIDLPPTPSIGGTTPAEGPIPYAKILELYNSICTSFPKIKVIDGQRRKAVAARWRTYKSIGAFEHLFRLTEASDFLKGQNDRDWCANFDWLVRPTNMAKVLEGRYNNETKKGGGRGGVSSGYSERQGANDQQAAEAGAPRLSGFQIVGDDGDG</sequence>
<comment type="caution">
    <text evidence="3">The sequence shown here is derived from an EMBL/GenBank/DDBJ whole genome shotgun (WGS) entry which is preliminary data.</text>
</comment>
<evidence type="ECO:0000313" key="3">
    <source>
        <dbReference type="EMBL" id="NBI80049.1"/>
    </source>
</evidence>
<dbReference type="InterPro" id="IPR046258">
    <property type="entry name" value="DUF6291"/>
</dbReference>
<name>A0A845RKG4_9FIRM</name>
<feature type="region of interest" description="Disordered" evidence="1">
    <location>
        <begin position="67"/>
        <end position="156"/>
    </location>
</feature>
<evidence type="ECO:0000256" key="1">
    <source>
        <dbReference type="SAM" id="MobiDB-lite"/>
    </source>
</evidence>
<accession>A0A845RKG4</accession>
<dbReference type="AlphaFoldDB" id="A0A845RKG4"/>
<feature type="domain" description="DUF6291" evidence="2">
    <location>
        <begin position="7"/>
        <end position="84"/>
    </location>
</feature>
<organism evidence="3 4">
    <name type="scientific">Anaerotruncus colihominis</name>
    <dbReference type="NCBI Taxonomy" id="169435"/>
    <lineage>
        <taxon>Bacteria</taxon>
        <taxon>Bacillati</taxon>
        <taxon>Bacillota</taxon>
        <taxon>Clostridia</taxon>
        <taxon>Eubacteriales</taxon>
        <taxon>Oscillospiraceae</taxon>
        <taxon>Anaerotruncus</taxon>
    </lineage>
</organism>
<proteinExistence type="predicted"/>
<feature type="region of interest" description="Disordered" evidence="1">
    <location>
        <begin position="244"/>
        <end position="294"/>
    </location>
</feature>
<dbReference type="OrthoDB" id="7365718at2"/>